<feature type="binding site" evidence="6">
    <location>
        <position position="81"/>
    </location>
    <ligand>
        <name>[4Fe-4S] cluster</name>
        <dbReference type="ChEBI" id="CHEBI:49883"/>
        <note>4Fe-4S-S-AdoMet</note>
    </ligand>
</feature>
<evidence type="ECO:0000256" key="4">
    <source>
        <dbReference type="ARBA" id="ARBA00023004"/>
    </source>
</evidence>
<evidence type="ECO:0000256" key="2">
    <source>
        <dbReference type="ARBA" id="ARBA00022691"/>
    </source>
</evidence>
<dbReference type="SFLD" id="SFLDG01064">
    <property type="entry name" value="F420__menaquinone_cofactor_bio"/>
    <property type="match status" value="1"/>
</dbReference>
<proteinExistence type="predicted"/>
<dbReference type="GO" id="GO:0051539">
    <property type="term" value="F:4 iron, 4 sulfur cluster binding"/>
    <property type="evidence" value="ECO:0007669"/>
    <property type="project" value="UniProtKB-KW"/>
</dbReference>
<dbReference type="InterPro" id="IPR013785">
    <property type="entry name" value="Aldolase_TIM"/>
</dbReference>
<dbReference type="PANTHER" id="PTHR43076">
    <property type="entry name" value="FO SYNTHASE (COFH)"/>
    <property type="match status" value="1"/>
</dbReference>
<keyword evidence="4 6" id="KW-0408">Iron</keyword>
<dbReference type="SFLD" id="SFLDF00343">
    <property type="entry name" value="aminofutalosine_synthase_(mqnE"/>
    <property type="match status" value="1"/>
</dbReference>
<evidence type="ECO:0000256" key="5">
    <source>
        <dbReference type="ARBA" id="ARBA00023014"/>
    </source>
</evidence>
<dbReference type="InterPro" id="IPR045567">
    <property type="entry name" value="CofH/MnqC-like_C"/>
</dbReference>
<gene>
    <name evidence="9" type="ORF">dnm_058280</name>
</gene>
<evidence type="ECO:0000256" key="3">
    <source>
        <dbReference type="ARBA" id="ARBA00022723"/>
    </source>
</evidence>
<keyword evidence="1 6" id="KW-0004">4Fe-4S</keyword>
<dbReference type="PROSITE" id="PS51918">
    <property type="entry name" value="RADICAL_SAM"/>
    <property type="match status" value="1"/>
</dbReference>
<dbReference type="SUPFAM" id="SSF102114">
    <property type="entry name" value="Radical SAM enzymes"/>
    <property type="match status" value="1"/>
</dbReference>
<sequence length="368" mass="41247">MSDYLLKTIQDKTLRTIAEKVVEGVPVNEADALCMLGTNHILELGLIANYLRRKLHKAHAFYGVNMNLNYTNICEIRCPLCAFSCDDGDEKAYTLSLEDIEKKVSEAVAFGIDEVHIVGGLNPRLKIEYFENMLTRIKQIKPDIFIVGFTATEYDYFAKLNNISVEEVFQRFIRAGLGALPGGGAEIFAADVRNTIAPRKISGKRWLEVMKIAHSMGLKTNATMLYNHIEKPADIADHLSQIRSLQDETNGFKAFVPLPYHDANTGIRAKRVTTTGFEDIRLYATSRIFLHNIPHLKALWMYLGEKMAQVLLSFGVDDIGSTYHDEKVVHAAGAKTPDYGTEPYLRNLIENAGMKPVRSASDYEPLGK</sequence>
<dbReference type="InterPro" id="IPR058240">
    <property type="entry name" value="rSAM_sf"/>
</dbReference>
<protein>
    <submittedName>
        <fullName evidence="9">Radical SAM domain-containing protein</fullName>
    </submittedName>
</protein>
<dbReference type="GO" id="GO:0016765">
    <property type="term" value="F:transferase activity, transferring alkyl or aryl (other than methyl) groups"/>
    <property type="evidence" value="ECO:0007669"/>
    <property type="project" value="InterPro"/>
</dbReference>
<feature type="binding site" evidence="6">
    <location>
        <position position="74"/>
    </location>
    <ligand>
        <name>[4Fe-4S] cluster</name>
        <dbReference type="ChEBI" id="CHEBI:49883"/>
        <note>4Fe-4S-S-AdoMet</note>
    </ligand>
</feature>
<dbReference type="InterPro" id="IPR034405">
    <property type="entry name" value="F420"/>
</dbReference>
<dbReference type="Gene3D" id="3.20.20.70">
    <property type="entry name" value="Aldolase class I"/>
    <property type="match status" value="1"/>
</dbReference>
<dbReference type="GO" id="GO:0044689">
    <property type="term" value="F:7,8-didemethyl-8-hydroxy-5-deazariboflavin synthase activity"/>
    <property type="evidence" value="ECO:0007669"/>
    <property type="project" value="TreeGrafter"/>
</dbReference>
<organism evidence="9 10">
    <name type="scientific">Desulfonema magnum</name>
    <dbReference type="NCBI Taxonomy" id="45655"/>
    <lineage>
        <taxon>Bacteria</taxon>
        <taxon>Pseudomonadati</taxon>
        <taxon>Thermodesulfobacteriota</taxon>
        <taxon>Desulfobacteria</taxon>
        <taxon>Desulfobacterales</taxon>
        <taxon>Desulfococcaceae</taxon>
        <taxon>Desulfonema</taxon>
    </lineage>
</organism>
<keyword evidence="2 6" id="KW-0949">S-adenosyl-L-methionine</keyword>
<evidence type="ECO:0000256" key="6">
    <source>
        <dbReference type="PIRSR" id="PIRSR004762-1"/>
    </source>
</evidence>
<dbReference type="Pfam" id="PF19288">
    <property type="entry name" value="CofH_C"/>
    <property type="match status" value="1"/>
</dbReference>
<name>A0A975GQ78_9BACT</name>
<comment type="cofactor">
    <cofactor evidence="6">
        <name>[4Fe-4S] cluster</name>
        <dbReference type="ChEBI" id="CHEBI:49883"/>
    </cofactor>
    <text evidence="6">Binds 1 [4Fe-4S] cluster. The cluster is coordinated with 3 cysteines and an exchangeable S-adenosyl-L-methionine.</text>
</comment>
<dbReference type="NCBIfam" id="TIGR00423">
    <property type="entry name" value="CofH family radical SAM protein"/>
    <property type="match status" value="1"/>
</dbReference>
<keyword evidence="3" id="KW-0479">Metal-binding</keyword>
<keyword evidence="5 6" id="KW-0411">Iron-sulfur</keyword>
<dbReference type="RefSeq" id="WP_207678251.1">
    <property type="nucleotide sequence ID" value="NZ_CP061800.1"/>
</dbReference>
<dbReference type="PANTHER" id="PTHR43076:SF7">
    <property type="entry name" value="AMINODEOXYFUTALOSINE SYNTHASE"/>
    <property type="match status" value="1"/>
</dbReference>
<evidence type="ECO:0000313" key="10">
    <source>
        <dbReference type="Proteomes" id="UP000663722"/>
    </source>
</evidence>
<feature type="binding site" evidence="7">
    <location>
        <position position="321"/>
    </location>
    <ligand>
        <name>(3R)-3-methyl-D-ornithine</name>
        <dbReference type="ChEBI" id="CHEBI:64642"/>
    </ligand>
</feature>
<dbReference type="SFLD" id="SFLDS00029">
    <property type="entry name" value="Radical_SAM"/>
    <property type="match status" value="1"/>
</dbReference>
<dbReference type="AlphaFoldDB" id="A0A975GQ78"/>
<dbReference type="Proteomes" id="UP000663722">
    <property type="component" value="Chromosome"/>
</dbReference>
<dbReference type="SFLD" id="SFLDG01389">
    <property type="entry name" value="menaquinone_synthsis_involved"/>
    <property type="match status" value="1"/>
</dbReference>
<dbReference type="Pfam" id="PF04055">
    <property type="entry name" value="Radical_SAM"/>
    <property type="match status" value="1"/>
</dbReference>
<feature type="binding site" evidence="6">
    <location>
        <position position="78"/>
    </location>
    <ligand>
        <name>[4Fe-4S] cluster</name>
        <dbReference type="ChEBI" id="CHEBI:49883"/>
        <note>4Fe-4S-S-AdoMet</note>
    </ligand>
</feature>
<reference evidence="9" key="1">
    <citation type="journal article" date="2021" name="Microb. Physiol.">
        <title>Proteogenomic Insights into the Physiology of Marine, Sulfate-Reducing, Filamentous Desulfonema limicola and Desulfonema magnum.</title>
        <authorList>
            <person name="Schnaars V."/>
            <person name="Wohlbrand L."/>
            <person name="Scheve S."/>
            <person name="Hinrichs C."/>
            <person name="Reinhardt R."/>
            <person name="Rabus R."/>
        </authorList>
    </citation>
    <scope>NUCLEOTIDE SEQUENCE</scope>
    <source>
        <strain evidence="9">4be13</strain>
    </source>
</reference>
<dbReference type="InterPro" id="IPR020050">
    <property type="entry name" value="FO_synthase_su2"/>
</dbReference>
<dbReference type="GO" id="GO:0046872">
    <property type="term" value="F:metal ion binding"/>
    <property type="evidence" value="ECO:0007669"/>
    <property type="project" value="UniProtKB-KW"/>
</dbReference>
<accession>A0A975GQ78</accession>
<keyword evidence="10" id="KW-1185">Reference proteome</keyword>
<dbReference type="KEGG" id="dmm:dnm_058280"/>
<evidence type="ECO:0000259" key="8">
    <source>
        <dbReference type="PROSITE" id="PS51918"/>
    </source>
</evidence>
<dbReference type="InterPro" id="IPR007197">
    <property type="entry name" value="rSAM"/>
</dbReference>
<dbReference type="PIRSF" id="PIRSF004762">
    <property type="entry name" value="CHP00423"/>
    <property type="match status" value="1"/>
</dbReference>
<feature type="binding site" evidence="7">
    <location>
        <position position="186"/>
    </location>
    <ligand>
        <name>S-adenosyl-L-methionine</name>
        <dbReference type="ChEBI" id="CHEBI:59789"/>
    </ligand>
</feature>
<evidence type="ECO:0000313" key="9">
    <source>
        <dbReference type="EMBL" id="QTA89771.1"/>
    </source>
</evidence>
<evidence type="ECO:0000256" key="7">
    <source>
        <dbReference type="PIRSR" id="PIRSR004762-2"/>
    </source>
</evidence>
<dbReference type="CDD" id="cd01335">
    <property type="entry name" value="Radical_SAM"/>
    <property type="match status" value="1"/>
</dbReference>
<evidence type="ECO:0000256" key="1">
    <source>
        <dbReference type="ARBA" id="ARBA00022485"/>
    </source>
</evidence>
<feature type="domain" description="Radical SAM core" evidence="8">
    <location>
        <begin position="60"/>
        <end position="294"/>
    </location>
</feature>
<dbReference type="EMBL" id="CP061800">
    <property type="protein sequence ID" value="QTA89771.1"/>
    <property type="molecule type" value="Genomic_DNA"/>
</dbReference>